<comment type="caution">
    <text evidence="3">The sequence shown here is derived from an EMBL/GenBank/DDBJ whole genome shotgun (WGS) entry which is preliminary data.</text>
</comment>
<organism evidence="3 4">
    <name type="scientific">Clostridium chromiireducens</name>
    <dbReference type="NCBI Taxonomy" id="225345"/>
    <lineage>
        <taxon>Bacteria</taxon>
        <taxon>Bacillati</taxon>
        <taxon>Bacillota</taxon>
        <taxon>Clostridia</taxon>
        <taxon>Eubacteriales</taxon>
        <taxon>Clostridiaceae</taxon>
        <taxon>Clostridium</taxon>
    </lineage>
</organism>
<name>A0A964W345_9CLOT</name>
<dbReference type="SUPFAM" id="SSF47413">
    <property type="entry name" value="lambda repressor-like DNA-binding domains"/>
    <property type="match status" value="1"/>
</dbReference>
<keyword evidence="1" id="KW-0238">DNA-binding</keyword>
<sequence>MNNTLNERIKERRLLLGYNQPELAKIMNVSKQTVSNWENGNRTPDAETLSKLSDLFSVSVDYLLGKTDIVASPTVDGLDLELTKKDEKDIEKTLNKTLEMLEKQEGLMLSGELIDEDDFELIKAAIQNGLEYAKKVNKKKFTPKKFKK</sequence>
<evidence type="ECO:0000313" key="3">
    <source>
        <dbReference type="EMBL" id="MVX64990.1"/>
    </source>
</evidence>
<dbReference type="SMART" id="SM00530">
    <property type="entry name" value="HTH_XRE"/>
    <property type="match status" value="1"/>
</dbReference>
<evidence type="ECO:0000259" key="2">
    <source>
        <dbReference type="PROSITE" id="PS50943"/>
    </source>
</evidence>
<reference evidence="3" key="1">
    <citation type="submission" date="2019-12" db="EMBL/GenBank/DDBJ databases">
        <title>Microbes associate with the intestines of laboratory mice.</title>
        <authorList>
            <person name="Navarre W."/>
            <person name="Wong E."/>
        </authorList>
    </citation>
    <scope>NUCLEOTIDE SEQUENCE</scope>
    <source>
        <strain evidence="3">NM79_F5</strain>
    </source>
</reference>
<dbReference type="EMBL" id="WSRQ01000024">
    <property type="protein sequence ID" value="MVX64990.1"/>
    <property type="molecule type" value="Genomic_DNA"/>
</dbReference>
<dbReference type="InterPro" id="IPR010982">
    <property type="entry name" value="Lambda_DNA-bd_dom_sf"/>
</dbReference>
<dbReference type="GO" id="GO:0003677">
    <property type="term" value="F:DNA binding"/>
    <property type="evidence" value="ECO:0007669"/>
    <property type="project" value="UniProtKB-KW"/>
</dbReference>
<accession>A0A964W345</accession>
<dbReference type="PANTHER" id="PTHR46558:SF13">
    <property type="entry name" value="HTH-TYPE TRANSCRIPTIONAL REGULATOR IMMR"/>
    <property type="match status" value="1"/>
</dbReference>
<dbReference type="RefSeq" id="WP_160359805.1">
    <property type="nucleotide sequence ID" value="NZ_WSRQ01000024.1"/>
</dbReference>
<evidence type="ECO:0000313" key="4">
    <source>
        <dbReference type="Proteomes" id="UP000656077"/>
    </source>
</evidence>
<protein>
    <submittedName>
        <fullName evidence="3">Helix-turn-helix domain-containing protein</fullName>
    </submittedName>
</protein>
<dbReference type="CDD" id="cd00093">
    <property type="entry name" value="HTH_XRE"/>
    <property type="match status" value="1"/>
</dbReference>
<dbReference type="PROSITE" id="PS50943">
    <property type="entry name" value="HTH_CROC1"/>
    <property type="match status" value="1"/>
</dbReference>
<dbReference type="AlphaFoldDB" id="A0A964W345"/>
<proteinExistence type="predicted"/>
<dbReference type="InterPro" id="IPR001387">
    <property type="entry name" value="Cro/C1-type_HTH"/>
</dbReference>
<dbReference type="Pfam" id="PF01381">
    <property type="entry name" value="HTH_3"/>
    <property type="match status" value="1"/>
</dbReference>
<feature type="domain" description="HTH cro/C1-type" evidence="2">
    <location>
        <begin position="9"/>
        <end position="63"/>
    </location>
</feature>
<dbReference type="Proteomes" id="UP000656077">
    <property type="component" value="Unassembled WGS sequence"/>
</dbReference>
<gene>
    <name evidence="3" type="ORF">GKZ28_14955</name>
</gene>
<dbReference type="PANTHER" id="PTHR46558">
    <property type="entry name" value="TRACRIPTIONAL REGULATORY PROTEIN-RELATED-RELATED"/>
    <property type="match status" value="1"/>
</dbReference>
<evidence type="ECO:0000256" key="1">
    <source>
        <dbReference type="ARBA" id="ARBA00023125"/>
    </source>
</evidence>
<dbReference type="Gene3D" id="1.10.260.40">
    <property type="entry name" value="lambda repressor-like DNA-binding domains"/>
    <property type="match status" value="1"/>
</dbReference>